<comment type="caution">
    <text evidence="1">The sequence shown here is derived from an EMBL/GenBank/DDBJ whole genome shotgun (WGS) entry which is preliminary data.</text>
</comment>
<accession>A0ACA9RHY1</accession>
<keyword evidence="2" id="KW-1185">Reference proteome</keyword>
<organism evidence="1 2">
    <name type="scientific">Cetraspora pellucida</name>
    <dbReference type="NCBI Taxonomy" id="1433469"/>
    <lineage>
        <taxon>Eukaryota</taxon>
        <taxon>Fungi</taxon>
        <taxon>Fungi incertae sedis</taxon>
        <taxon>Mucoromycota</taxon>
        <taxon>Glomeromycotina</taxon>
        <taxon>Glomeromycetes</taxon>
        <taxon>Diversisporales</taxon>
        <taxon>Gigasporaceae</taxon>
        <taxon>Cetraspora</taxon>
    </lineage>
</organism>
<feature type="non-terminal residue" evidence="1">
    <location>
        <position position="1"/>
    </location>
</feature>
<reference evidence="1" key="1">
    <citation type="submission" date="2021-06" db="EMBL/GenBank/DDBJ databases">
        <authorList>
            <person name="Kallberg Y."/>
            <person name="Tangrot J."/>
            <person name="Rosling A."/>
        </authorList>
    </citation>
    <scope>NUCLEOTIDE SEQUENCE</scope>
    <source>
        <strain evidence="1">28 12/20/2015</strain>
    </source>
</reference>
<protein>
    <submittedName>
        <fullName evidence="1">13984_t:CDS:1</fullName>
    </submittedName>
</protein>
<evidence type="ECO:0000313" key="1">
    <source>
        <dbReference type="EMBL" id="CAG8793794.1"/>
    </source>
</evidence>
<evidence type="ECO:0000313" key="2">
    <source>
        <dbReference type="Proteomes" id="UP000789366"/>
    </source>
</evidence>
<dbReference type="EMBL" id="CAJVPW010071804">
    <property type="protein sequence ID" value="CAG8793794.1"/>
    <property type="molecule type" value="Genomic_DNA"/>
</dbReference>
<gene>
    <name evidence="1" type="ORF">SPELUC_LOCUS17464</name>
</gene>
<dbReference type="Proteomes" id="UP000789366">
    <property type="component" value="Unassembled WGS sequence"/>
</dbReference>
<proteinExistence type="predicted"/>
<sequence length="82" mass="9423">FSIGLITSTQDYLEIPWTPSLQYLILYQNNLKNIKLEDYLEKLADLLPNNINSKGLFVLLKIAIPYNTQVVSKSVQFDEFGN</sequence>
<name>A0ACA9RHY1_9GLOM</name>